<protein>
    <submittedName>
        <fullName evidence="5">AraC family transcriptional regulator</fullName>
    </submittedName>
</protein>
<dbReference type="GO" id="GO:0043565">
    <property type="term" value="F:sequence-specific DNA binding"/>
    <property type="evidence" value="ECO:0007669"/>
    <property type="project" value="InterPro"/>
</dbReference>
<dbReference type="InterPro" id="IPR009057">
    <property type="entry name" value="Homeodomain-like_sf"/>
</dbReference>
<dbReference type="Pfam" id="PF02311">
    <property type="entry name" value="AraC_binding"/>
    <property type="match status" value="1"/>
</dbReference>
<dbReference type="InterPro" id="IPR018060">
    <property type="entry name" value="HTH_AraC"/>
</dbReference>
<dbReference type="CDD" id="cd06976">
    <property type="entry name" value="cupin_MtlR-like_N"/>
    <property type="match status" value="1"/>
</dbReference>
<evidence type="ECO:0000313" key="6">
    <source>
        <dbReference type="Proteomes" id="UP001214530"/>
    </source>
</evidence>
<dbReference type="PROSITE" id="PS01124">
    <property type="entry name" value="HTH_ARAC_FAMILY_2"/>
    <property type="match status" value="1"/>
</dbReference>
<dbReference type="AlphaFoldDB" id="A0AAJ5WBJ2"/>
<reference evidence="5" key="1">
    <citation type="submission" date="2023-03" db="EMBL/GenBank/DDBJ databases">
        <title>Andean soil-derived lignocellulolytic bacterial consortium as a source of novel taxa and putative plastic-active enzymes.</title>
        <authorList>
            <person name="Diaz-Garcia L."/>
            <person name="Chuvochina M."/>
            <person name="Feuerriegel G."/>
            <person name="Bunk B."/>
            <person name="Sproer C."/>
            <person name="Streit W.R."/>
            <person name="Rodriguez L.M."/>
            <person name="Overmann J."/>
            <person name="Jimenez D.J."/>
        </authorList>
    </citation>
    <scope>NUCLEOTIDE SEQUENCE</scope>
    <source>
        <strain evidence="5">MAG 3858</strain>
    </source>
</reference>
<keyword evidence="3" id="KW-0804">Transcription</keyword>
<dbReference type="PANTHER" id="PTHR43280">
    <property type="entry name" value="ARAC-FAMILY TRANSCRIPTIONAL REGULATOR"/>
    <property type="match status" value="1"/>
</dbReference>
<proteinExistence type="predicted"/>
<dbReference type="EMBL" id="CP119313">
    <property type="protein sequence ID" value="WEK20998.1"/>
    <property type="molecule type" value="Genomic_DNA"/>
</dbReference>
<evidence type="ECO:0000313" key="5">
    <source>
        <dbReference type="EMBL" id="WEK20998.1"/>
    </source>
</evidence>
<dbReference type="SUPFAM" id="SSF46689">
    <property type="entry name" value="Homeodomain-like"/>
    <property type="match status" value="2"/>
</dbReference>
<gene>
    <name evidence="5" type="ORF">P0Y49_07580</name>
</gene>
<dbReference type="InterPro" id="IPR011051">
    <property type="entry name" value="RmlC_Cupin_sf"/>
</dbReference>
<dbReference type="PANTHER" id="PTHR43280:SF27">
    <property type="entry name" value="TRANSCRIPTIONAL REGULATOR MTLR"/>
    <property type="match status" value="1"/>
</dbReference>
<dbReference type="Pfam" id="PF12833">
    <property type="entry name" value="HTH_18"/>
    <property type="match status" value="1"/>
</dbReference>
<accession>A0AAJ5WBJ2</accession>
<keyword evidence="2" id="KW-0238">DNA-binding</keyword>
<dbReference type="PRINTS" id="PR00032">
    <property type="entry name" value="HTHARAC"/>
</dbReference>
<evidence type="ECO:0000259" key="4">
    <source>
        <dbReference type="PROSITE" id="PS01124"/>
    </source>
</evidence>
<dbReference type="GO" id="GO:0003700">
    <property type="term" value="F:DNA-binding transcription factor activity"/>
    <property type="evidence" value="ECO:0007669"/>
    <property type="project" value="InterPro"/>
</dbReference>
<keyword evidence="1" id="KW-0805">Transcription regulation</keyword>
<feature type="domain" description="HTH araC/xylS-type" evidence="4">
    <location>
        <begin position="186"/>
        <end position="284"/>
    </location>
</feature>
<dbReference type="InterPro" id="IPR020449">
    <property type="entry name" value="Tscrpt_reg_AraC-type_HTH"/>
</dbReference>
<evidence type="ECO:0000256" key="1">
    <source>
        <dbReference type="ARBA" id="ARBA00023015"/>
    </source>
</evidence>
<dbReference type="SMART" id="SM00342">
    <property type="entry name" value="HTH_ARAC"/>
    <property type="match status" value="1"/>
</dbReference>
<dbReference type="SUPFAM" id="SSF51182">
    <property type="entry name" value="RmlC-like cupins"/>
    <property type="match status" value="1"/>
</dbReference>
<organism evidence="5 6">
    <name type="scientific">Candidatus Pedobacter colombiensis</name>
    <dbReference type="NCBI Taxonomy" id="3121371"/>
    <lineage>
        <taxon>Bacteria</taxon>
        <taxon>Pseudomonadati</taxon>
        <taxon>Bacteroidota</taxon>
        <taxon>Sphingobacteriia</taxon>
        <taxon>Sphingobacteriales</taxon>
        <taxon>Sphingobacteriaceae</taxon>
        <taxon>Pedobacter</taxon>
    </lineage>
</organism>
<name>A0AAJ5WBJ2_9SPHI</name>
<dbReference type="Proteomes" id="UP001214530">
    <property type="component" value="Chromosome"/>
</dbReference>
<dbReference type="InterPro" id="IPR003313">
    <property type="entry name" value="AraC-bd"/>
</dbReference>
<dbReference type="InterPro" id="IPR014710">
    <property type="entry name" value="RmlC-like_jellyroll"/>
</dbReference>
<sequence>MKPQLHKLPLESDSSFLYNKWDCDYFDKPWHFHKEYELVMIDKGKGTKFIGDNVCHFEEGNLSLIGSNIPHMYKNNEEFYAKTGEMEASSIFIHFTKDFLGTHFFEIPEMKLVHRLLDKSSLALDIEGKTKKYTINKLHDMYSEKPTQRLLSLLEILIKLAHSKDLKPLLSTGFSANNNGDTERINKVFEFIIKNYTKEIYVQEIASKLNMSVASFSRYFKHHTHKTFSDYVTEIRIGHACRLLMENNFSISEISYKSGFDNLSNFYRHFKKLRGIIPKEYRSRFLKITR</sequence>
<dbReference type="Gene3D" id="2.60.120.10">
    <property type="entry name" value="Jelly Rolls"/>
    <property type="match status" value="1"/>
</dbReference>
<dbReference type="Gene3D" id="1.10.10.60">
    <property type="entry name" value="Homeodomain-like"/>
    <property type="match status" value="2"/>
</dbReference>
<evidence type="ECO:0000256" key="3">
    <source>
        <dbReference type="ARBA" id="ARBA00023163"/>
    </source>
</evidence>
<evidence type="ECO:0000256" key="2">
    <source>
        <dbReference type="ARBA" id="ARBA00023125"/>
    </source>
</evidence>